<feature type="domain" description="Metallo-beta-lactamase" evidence="1">
    <location>
        <begin position="34"/>
        <end position="231"/>
    </location>
</feature>
<evidence type="ECO:0000313" key="3">
    <source>
        <dbReference type="Proteomes" id="UP001524502"/>
    </source>
</evidence>
<dbReference type="Proteomes" id="UP001524502">
    <property type="component" value="Unassembled WGS sequence"/>
</dbReference>
<dbReference type="InterPro" id="IPR050855">
    <property type="entry name" value="NDM-1-like"/>
</dbReference>
<sequence length="309" mass="35060">MNKKHETDFFDIFGTGHDRFGFPEGIHRVTAGHGGEAILICGSEKTALLDCGMAYCGDELVENLRQSLSGRTLDYILLSHSHYDHIGALPYVKRAYPEAVVYGAEKAQSILIRPGARQLMKDLGETARDKYEPGSQREIITDGLAVEKVIKEGDEISLGNEKFVVLETKGHTDCSLTFVLEPMGMMFASESTGILEKIDYVHTPILKSYEDAMESFEKCKAYGPKTIVLPHFGMIPEDFNETYWNFFEKEVENKRVYLRGLVKEGLSEDEIFRQYAAKYWDPIKEQEQPYEAFMINSKNIVKVLLKSLD</sequence>
<organism evidence="2 3">
    <name type="scientific">Anaerovorax odorimutans</name>
    <dbReference type="NCBI Taxonomy" id="109327"/>
    <lineage>
        <taxon>Bacteria</taxon>
        <taxon>Bacillati</taxon>
        <taxon>Bacillota</taxon>
        <taxon>Clostridia</taxon>
        <taxon>Peptostreptococcales</taxon>
        <taxon>Anaerovoracaceae</taxon>
        <taxon>Anaerovorax</taxon>
    </lineage>
</organism>
<evidence type="ECO:0000259" key="1">
    <source>
        <dbReference type="SMART" id="SM00849"/>
    </source>
</evidence>
<dbReference type="Gene3D" id="3.60.15.10">
    <property type="entry name" value="Ribonuclease Z/Hydroxyacylglutathione hydrolase-like"/>
    <property type="match status" value="1"/>
</dbReference>
<accession>A0ABT1RLC2</accession>
<name>A0ABT1RLC2_9FIRM</name>
<gene>
    <name evidence="2" type="ORF">NE619_04535</name>
</gene>
<dbReference type="EMBL" id="JANFXK010000003">
    <property type="protein sequence ID" value="MCQ4635984.1"/>
    <property type="molecule type" value="Genomic_DNA"/>
</dbReference>
<dbReference type="SMART" id="SM00849">
    <property type="entry name" value="Lactamase_B"/>
    <property type="match status" value="1"/>
</dbReference>
<dbReference type="PANTHER" id="PTHR42951:SF4">
    <property type="entry name" value="ACYL-COENZYME A THIOESTERASE MBLAC2"/>
    <property type="match status" value="1"/>
</dbReference>
<dbReference type="Pfam" id="PF00753">
    <property type="entry name" value="Lactamase_B"/>
    <property type="match status" value="1"/>
</dbReference>
<dbReference type="RefSeq" id="WP_256131167.1">
    <property type="nucleotide sequence ID" value="NZ_JANFXK010000003.1"/>
</dbReference>
<keyword evidence="3" id="KW-1185">Reference proteome</keyword>
<protein>
    <submittedName>
        <fullName evidence="2">MBL fold metallo-hydrolase</fullName>
    </submittedName>
</protein>
<proteinExistence type="predicted"/>
<reference evidence="2 3" key="1">
    <citation type="submission" date="2022-06" db="EMBL/GenBank/DDBJ databases">
        <title>Isolation of gut microbiota from human fecal samples.</title>
        <authorList>
            <person name="Pamer E.G."/>
            <person name="Barat B."/>
            <person name="Waligurski E."/>
            <person name="Medina S."/>
            <person name="Paddock L."/>
            <person name="Mostad J."/>
        </authorList>
    </citation>
    <scope>NUCLEOTIDE SEQUENCE [LARGE SCALE GENOMIC DNA]</scope>
    <source>
        <strain evidence="2 3">SL.3.17</strain>
    </source>
</reference>
<dbReference type="PANTHER" id="PTHR42951">
    <property type="entry name" value="METALLO-BETA-LACTAMASE DOMAIN-CONTAINING"/>
    <property type="match status" value="1"/>
</dbReference>
<evidence type="ECO:0000313" key="2">
    <source>
        <dbReference type="EMBL" id="MCQ4635984.1"/>
    </source>
</evidence>
<dbReference type="SUPFAM" id="SSF56281">
    <property type="entry name" value="Metallo-hydrolase/oxidoreductase"/>
    <property type="match status" value="1"/>
</dbReference>
<dbReference type="InterPro" id="IPR001279">
    <property type="entry name" value="Metallo-B-lactamas"/>
</dbReference>
<dbReference type="InterPro" id="IPR036866">
    <property type="entry name" value="RibonucZ/Hydroxyglut_hydro"/>
</dbReference>
<comment type="caution">
    <text evidence="2">The sequence shown here is derived from an EMBL/GenBank/DDBJ whole genome shotgun (WGS) entry which is preliminary data.</text>
</comment>